<protein>
    <recommendedName>
        <fullName evidence="2">DUF5652 domain-containing protein</fullName>
    </recommendedName>
</protein>
<evidence type="ECO:0000259" key="2">
    <source>
        <dbReference type="Pfam" id="PF18893"/>
    </source>
</evidence>
<gene>
    <name evidence="3" type="ORF">A3I23_03550</name>
</gene>
<dbReference type="Proteomes" id="UP000177693">
    <property type="component" value="Unassembled WGS sequence"/>
</dbReference>
<evidence type="ECO:0000313" key="4">
    <source>
        <dbReference type="Proteomes" id="UP000177693"/>
    </source>
</evidence>
<comment type="caution">
    <text evidence="3">The sequence shown here is derived from an EMBL/GenBank/DDBJ whole genome shotgun (WGS) entry which is preliminary data.</text>
</comment>
<proteinExistence type="predicted"/>
<reference evidence="3 4" key="1">
    <citation type="journal article" date="2016" name="Nat. Commun.">
        <title>Thousands of microbial genomes shed light on interconnected biogeochemical processes in an aquifer system.</title>
        <authorList>
            <person name="Anantharaman K."/>
            <person name="Brown C.T."/>
            <person name="Hug L.A."/>
            <person name="Sharon I."/>
            <person name="Castelle C.J."/>
            <person name="Probst A.J."/>
            <person name="Thomas B.C."/>
            <person name="Singh A."/>
            <person name="Wilkins M.J."/>
            <person name="Karaoz U."/>
            <person name="Brodie E.L."/>
            <person name="Williams K.H."/>
            <person name="Hubbard S.S."/>
            <person name="Banfield J.F."/>
        </authorList>
    </citation>
    <scope>NUCLEOTIDE SEQUENCE [LARGE SCALE GENOMIC DNA]</scope>
</reference>
<organism evidence="3 4">
    <name type="scientific">Candidatus Nomurabacteria bacterium RIFCSPLOWO2_02_FULL_40_67</name>
    <dbReference type="NCBI Taxonomy" id="1801787"/>
    <lineage>
        <taxon>Bacteria</taxon>
        <taxon>Candidatus Nomuraibacteriota</taxon>
    </lineage>
</organism>
<keyword evidence="1" id="KW-0472">Membrane</keyword>
<dbReference type="InterPro" id="IPR043712">
    <property type="entry name" value="DUF5652"/>
</dbReference>
<evidence type="ECO:0000313" key="3">
    <source>
        <dbReference type="EMBL" id="OGJ01405.1"/>
    </source>
</evidence>
<dbReference type="AlphaFoldDB" id="A0A1F6Y505"/>
<dbReference type="EMBL" id="MFVL01000019">
    <property type="protein sequence ID" value="OGJ01405.1"/>
    <property type="molecule type" value="Genomic_DNA"/>
</dbReference>
<name>A0A1F6Y505_9BACT</name>
<evidence type="ECO:0000256" key="1">
    <source>
        <dbReference type="SAM" id="Phobius"/>
    </source>
</evidence>
<feature type="transmembrane region" description="Helical" evidence="1">
    <location>
        <begin position="38"/>
        <end position="57"/>
    </location>
</feature>
<keyword evidence="1" id="KW-0812">Transmembrane</keyword>
<keyword evidence="1" id="KW-1133">Transmembrane helix</keyword>
<feature type="domain" description="DUF5652" evidence="2">
    <location>
        <begin position="4"/>
        <end position="63"/>
    </location>
</feature>
<dbReference type="Pfam" id="PF18893">
    <property type="entry name" value="DUF5652"/>
    <property type="match status" value="1"/>
</dbReference>
<sequence>MDQLPLSANILILILLLWSIAWKIYGAWTAAKHDHKKWFVAIIILNTVGILEIFYVLRVAKKSWAEVKGDFKEAWKSRG</sequence>
<feature type="transmembrane region" description="Helical" evidence="1">
    <location>
        <begin position="6"/>
        <end position="26"/>
    </location>
</feature>
<accession>A0A1F6Y505</accession>